<dbReference type="EMBL" id="BARS01000717">
    <property type="protein sequence ID" value="GAF81576.1"/>
    <property type="molecule type" value="Genomic_DNA"/>
</dbReference>
<reference evidence="1" key="1">
    <citation type="journal article" date="2014" name="Front. Microbiol.">
        <title>High frequency of phylogenetically diverse reductive dehalogenase-homologous genes in deep subseafloor sedimentary metagenomes.</title>
        <authorList>
            <person name="Kawai M."/>
            <person name="Futagami T."/>
            <person name="Toyoda A."/>
            <person name="Takaki Y."/>
            <person name="Nishi S."/>
            <person name="Hori S."/>
            <person name="Arai W."/>
            <person name="Tsubouchi T."/>
            <person name="Morono Y."/>
            <person name="Uchiyama I."/>
            <person name="Ito T."/>
            <person name="Fujiyama A."/>
            <person name="Inagaki F."/>
            <person name="Takami H."/>
        </authorList>
    </citation>
    <scope>NUCLEOTIDE SEQUENCE</scope>
    <source>
        <strain evidence="1">Expedition CK06-06</strain>
    </source>
</reference>
<dbReference type="GO" id="GO:0051539">
    <property type="term" value="F:4 iron, 4 sulfur cluster binding"/>
    <property type="evidence" value="ECO:0007669"/>
    <property type="project" value="InterPro"/>
</dbReference>
<protein>
    <submittedName>
        <fullName evidence="1">Uncharacterized protein</fullName>
    </submittedName>
</protein>
<proteinExistence type="predicted"/>
<name>X0T2L3_9ZZZZ</name>
<dbReference type="UniPathway" id="UPA00253">
    <property type="reaction ID" value="UER00327"/>
</dbReference>
<dbReference type="GO" id="GO:0008987">
    <property type="term" value="F:quinolinate synthetase A activity"/>
    <property type="evidence" value="ECO:0007669"/>
    <property type="project" value="InterPro"/>
</dbReference>
<evidence type="ECO:0000313" key="1">
    <source>
        <dbReference type="EMBL" id="GAF81576.1"/>
    </source>
</evidence>
<organism evidence="1">
    <name type="scientific">marine sediment metagenome</name>
    <dbReference type="NCBI Taxonomy" id="412755"/>
    <lineage>
        <taxon>unclassified sequences</taxon>
        <taxon>metagenomes</taxon>
        <taxon>ecological metagenomes</taxon>
    </lineage>
</organism>
<comment type="caution">
    <text evidence="1">The sequence shown here is derived from an EMBL/GenBank/DDBJ whole genome shotgun (WGS) entry which is preliminary data.</text>
</comment>
<dbReference type="SUPFAM" id="SSF142754">
    <property type="entry name" value="NadA-like"/>
    <property type="match status" value="1"/>
</dbReference>
<dbReference type="InterPro" id="IPR003473">
    <property type="entry name" value="NadA"/>
</dbReference>
<sequence length="96" mass="10841">MVEMESDEIKQKIEKLEKLRNAVIVAPRGGDSSSHAPGEPREDLRLLTTGLLCPDMKKTTLDSVVRIMGQRRNVVKVREEVRVKAELALDRMLEVS</sequence>
<gene>
    <name evidence="1" type="ORF">S01H1_01619</name>
</gene>
<accession>X0T2L3</accession>
<dbReference type="Pfam" id="PF02445">
    <property type="entry name" value="NadA"/>
    <property type="match status" value="1"/>
</dbReference>
<dbReference type="Gene3D" id="3.40.50.10800">
    <property type="entry name" value="NadA-like"/>
    <property type="match status" value="2"/>
</dbReference>
<dbReference type="InterPro" id="IPR036094">
    <property type="entry name" value="NadA_sf"/>
</dbReference>
<dbReference type="GO" id="GO:0009435">
    <property type="term" value="P:NAD+ biosynthetic process"/>
    <property type="evidence" value="ECO:0007669"/>
    <property type="project" value="UniProtKB-UniPathway"/>
</dbReference>
<dbReference type="AlphaFoldDB" id="X0T2L3"/>